<gene>
    <name evidence="2" type="ORF">LCGC14_0967120</name>
</gene>
<name>A0A0F9RJB2_9ZZZZ</name>
<proteinExistence type="predicted"/>
<dbReference type="EMBL" id="LAZR01003535">
    <property type="protein sequence ID" value="KKN17303.1"/>
    <property type="molecule type" value="Genomic_DNA"/>
</dbReference>
<keyword evidence="1" id="KW-1133">Transmembrane helix</keyword>
<sequence>MRKVLDTLIDIGVIMIYLLFNLLKLPYLLWLVCLNDILPKFRGKRSELNRSGSIKKGWVILTLLLLLSLTVSGCTADGNDPAMEPFDVSVTGNPEVKVVDDNGNIISIDAATRAIINIDNAHHEIHEGNAYLISINDHDLDVGDMLDLTVITPDTTKWLNVIWNAEGILAIHIFVYEDAITNVAGANLTAVNRNRNSTNVSPAILRSGDSFTDTGTILWQWHTGTRKTGGESGERDELILKQNTQYLFRIESEIINNAVSGILSWYELTNK</sequence>
<keyword evidence="1" id="KW-0812">Transmembrane</keyword>
<evidence type="ECO:0000313" key="2">
    <source>
        <dbReference type="EMBL" id="KKN17303.1"/>
    </source>
</evidence>
<accession>A0A0F9RJB2</accession>
<dbReference type="AlphaFoldDB" id="A0A0F9RJB2"/>
<reference evidence="2" key="1">
    <citation type="journal article" date="2015" name="Nature">
        <title>Complex archaea that bridge the gap between prokaryotes and eukaryotes.</title>
        <authorList>
            <person name="Spang A."/>
            <person name="Saw J.H."/>
            <person name="Jorgensen S.L."/>
            <person name="Zaremba-Niedzwiedzka K."/>
            <person name="Martijn J."/>
            <person name="Lind A.E."/>
            <person name="van Eijk R."/>
            <person name="Schleper C."/>
            <person name="Guy L."/>
            <person name="Ettema T.J."/>
        </authorList>
    </citation>
    <scope>NUCLEOTIDE SEQUENCE</scope>
</reference>
<evidence type="ECO:0000256" key="1">
    <source>
        <dbReference type="SAM" id="Phobius"/>
    </source>
</evidence>
<comment type="caution">
    <text evidence="2">The sequence shown here is derived from an EMBL/GenBank/DDBJ whole genome shotgun (WGS) entry which is preliminary data.</text>
</comment>
<organism evidence="2">
    <name type="scientific">marine sediment metagenome</name>
    <dbReference type="NCBI Taxonomy" id="412755"/>
    <lineage>
        <taxon>unclassified sequences</taxon>
        <taxon>metagenomes</taxon>
        <taxon>ecological metagenomes</taxon>
    </lineage>
</organism>
<feature type="transmembrane region" description="Helical" evidence="1">
    <location>
        <begin position="12"/>
        <end position="38"/>
    </location>
</feature>
<keyword evidence="1" id="KW-0472">Membrane</keyword>
<protein>
    <submittedName>
        <fullName evidence="2">Uncharacterized protein</fullName>
    </submittedName>
</protein>